<reference evidence="1 2" key="1">
    <citation type="submission" date="2018-06" db="EMBL/GenBank/DDBJ databases">
        <authorList>
            <consortium name="Pathogen Informatics"/>
            <person name="Doyle S."/>
        </authorList>
    </citation>
    <scope>NUCLEOTIDE SEQUENCE [LARGE SCALE GENOMIC DNA]</scope>
    <source>
        <strain evidence="1 2">NCTC13533</strain>
    </source>
</reference>
<dbReference type="AlphaFoldDB" id="A0A376EAC7"/>
<dbReference type="SUPFAM" id="SSF56935">
    <property type="entry name" value="Porins"/>
    <property type="match status" value="1"/>
</dbReference>
<accession>A0A376EAC7</accession>
<evidence type="ECO:0000313" key="2">
    <source>
        <dbReference type="Proteomes" id="UP000255224"/>
    </source>
</evidence>
<protein>
    <submittedName>
        <fullName evidence="1">TonB-linked outer membrane protein, SusC/RagA family</fullName>
    </submittedName>
</protein>
<organism evidence="1 2">
    <name type="scientific">Chryseobacterium carnipullorum</name>
    <dbReference type="NCBI Taxonomy" id="1124835"/>
    <lineage>
        <taxon>Bacteria</taxon>
        <taxon>Pseudomonadati</taxon>
        <taxon>Bacteroidota</taxon>
        <taxon>Flavobacteriia</taxon>
        <taxon>Flavobacteriales</taxon>
        <taxon>Weeksellaceae</taxon>
        <taxon>Chryseobacterium group</taxon>
        <taxon>Chryseobacterium</taxon>
    </lineage>
</organism>
<dbReference type="Proteomes" id="UP000255224">
    <property type="component" value="Unassembled WGS sequence"/>
</dbReference>
<name>A0A376EAC7_CHRCU</name>
<dbReference type="EMBL" id="UFVQ01000003">
    <property type="protein sequence ID" value="STD05114.1"/>
    <property type="molecule type" value="Genomic_DNA"/>
</dbReference>
<sequence>MPATTGFVTIQSNLPAKVQNTGWEFEASMQVLRQSKFKYDTSFNLSVPQSKLLEFPNLEGSTYANQYVLGYPMSLVKVYQFEGVNPATGLYQFTDFDGDGKINSPNDNKVIERIGVRFFGGWLSNFRYGQWSASFLWQFVKQRNWNYNRQMLVPGSMNNQPVEVLDVWSPSNPSGMYMPYSSGANAQKNASHVLFQNSTAAIGDASFIRLKNVQLNYSIPVQKFGIREAMIYVQGQNLLTFTKYFGVDPEFVLTGYLPPLKTYSLGFQLTF</sequence>
<proteinExistence type="predicted"/>
<gene>
    <name evidence="1" type="ORF">NCTC13533_03781</name>
</gene>
<evidence type="ECO:0000313" key="1">
    <source>
        <dbReference type="EMBL" id="STD05114.1"/>
    </source>
</evidence>